<keyword evidence="4 6" id="KW-0472">Membrane</keyword>
<dbReference type="EMBL" id="FNVU01000021">
    <property type="protein sequence ID" value="SEG90114.1"/>
    <property type="molecule type" value="Genomic_DNA"/>
</dbReference>
<evidence type="ECO:0000256" key="5">
    <source>
        <dbReference type="SAM" id="MobiDB-lite"/>
    </source>
</evidence>
<feature type="compositionally biased region" description="Low complexity" evidence="5">
    <location>
        <begin position="1"/>
        <end position="18"/>
    </location>
</feature>
<dbReference type="PANTHER" id="PTHR37422:SF23">
    <property type="entry name" value="TEICHURONIC ACID BIOSYNTHESIS PROTEIN TUAE"/>
    <property type="match status" value="1"/>
</dbReference>
<feature type="transmembrane region" description="Helical" evidence="6">
    <location>
        <begin position="150"/>
        <end position="169"/>
    </location>
</feature>
<dbReference type="GO" id="GO:0016020">
    <property type="term" value="C:membrane"/>
    <property type="evidence" value="ECO:0007669"/>
    <property type="project" value="UniProtKB-SubCell"/>
</dbReference>
<protein>
    <submittedName>
        <fullName evidence="8">O-antigen ligase</fullName>
    </submittedName>
</protein>
<name>A0A1H6DYP4_9ACTN</name>
<evidence type="ECO:0000259" key="7">
    <source>
        <dbReference type="Pfam" id="PF04932"/>
    </source>
</evidence>
<feature type="transmembrane region" description="Helical" evidence="6">
    <location>
        <begin position="357"/>
        <end position="376"/>
    </location>
</feature>
<gene>
    <name evidence="8" type="ORF">SAMN05216223_12184</name>
</gene>
<evidence type="ECO:0000256" key="3">
    <source>
        <dbReference type="ARBA" id="ARBA00022989"/>
    </source>
</evidence>
<feature type="transmembrane region" description="Helical" evidence="6">
    <location>
        <begin position="263"/>
        <end position="284"/>
    </location>
</feature>
<feature type="transmembrane region" description="Helical" evidence="6">
    <location>
        <begin position="129"/>
        <end position="144"/>
    </location>
</feature>
<dbReference type="AlphaFoldDB" id="A0A1H6DYP4"/>
<feature type="transmembrane region" description="Helical" evidence="6">
    <location>
        <begin position="383"/>
        <end position="399"/>
    </location>
</feature>
<evidence type="ECO:0000313" key="9">
    <source>
        <dbReference type="Proteomes" id="UP000236754"/>
    </source>
</evidence>
<feature type="transmembrane region" description="Helical" evidence="6">
    <location>
        <begin position="190"/>
        <end position="212"/>
    </location>
</feature>
<sequence>MDTTAGGAPEAARTARAAAGGGTPGGDGDDGRDGPDDGGTDGAGRRDAGPRSVRLGSVGLAAADLGGPGGWDLAGPGGADGSVDGERSAPPSRPPSGGGAVDVAGMVVLACCAVWVMVCAAGREARPEGMMLALLAITAGYAAGRILGALLPTVTLAAGAVTVLALVLGPGHRLSGVRAAPPLGYPNADAALLVLAAGAACCAAWGVTRAVWGLPPAVWRALLRLLATAAAVTALALGSAAAFAAGVAVVLCSLAAGRMPHRLLGLLGFALAAALAVGGSYAVAADSLPGGLSESLTGQLTQPRVALWHQALDLAERHPLRGVGPDRFSEEGPPLPTDTPTAETPQSAPFQLAAEQGAPGVALLGGAYVWTLCALWRSPRSTPAVLTAGAALTGLGLLATVDHVLSYTAVTAAAGLLAGLVTSRPLPAQVPAPAPHQRAGQGSGR</sequence>
<keyword evidence="8" id="KW-0436">Ligase</keyword>
<accession>A0A1H6DYP4</accession>
<feature type="compositionally biased region" description="Gly residues" evidence="5">
    <location>
        <begin position="69"/>
        <end position="80"/>
    </location>
</feature>
<feature type="transmembrane region" description="Helical" evidence="6">
    <location>
        <begin position="224"/>
        <end position="251"/>
    </location>
</feature>
<dbReference type="Pfam" id="PF04932">
    <property type="entry name" value="Wzy_C"/>
    <property type="match status" value="1"/>
</dbReference>
<keyword evidence="9" id="KW-1185">Reference proteome</keyword>
<feature type="domain" description="O-antigen ligase-related" evidence="7">
    <location>
        <begin position="228"/>
        <end position="364"/>
    </location>
</feature>
<evidence type="ECO:0000256" key="2">
    <source>
        <dbReference type="ARBA" id="ARBA00022692"/>
    </source>
</evidence>
<comment type="subcellular location">
    <subcellularLocation>
        <location evidence="1">Membrane</location>
        <topology evidence="1">Multi-pass membrane protein</topology>
    </subcellularLocation>
</comment>
<dbReference type="RefSeq" id="WP_235032541.1">
    <property type="nucleotide sequence ID" value="NZ_FNVU01000021.1"/>
</dbReference>
<evidence type="ECO:0000313" key="8">
    <source>
        <dbReference type="EMBL" id="SEG90114.1"/>
    </source>
</evidence>
<organism evidence="8 9">
    <name type="scientific">Actinacidiphila yanglinensis</name>
    <dbReference type="NCBI Taxonomy" id="310779"/>
    <lineage>
        <taxon>Bacteria</taxon>
        <taxon>Bacillati</taxon>
        <taxon>Actinomycetota</taxon>
        <taxon>Actinomycetes</taxon>
        <taxon>Kitasatosporales</taxon>
        <taxon>Streptomycetaceae</taxon>
        <taxon>Actinacidiphila</taxon>
    </lineage>
</organism>
<evidence type="ECO:0000256" key="6">
    <source>
        <dbReference type="SAM" id="Phobius"/>
    </source>
</evidence>
<dbReference type="Proteomes" id="UP000236754">
    <property type="component" value="Unassembled WGS sequence"/>
</dbReference>
<feature type="transmembrane region" description="Helical" evidence="6">
    <location>
        <begin position="103"/>
        <end position="122"/>
    </location>
</feature>
<keyword evidence="2 6" id="KW-0812">Transmembrane</keyword>
<dbReference type="GO" id="GO:0016874">
    <property type="term" value="F:ligase activity"/>
    <property type="evidence" value="ECO:0007669"/>
    <property type="project" value="UniProtKB-KW"/>
</dbReference>
<evidence type="ECO:0000256" key="4">
    <source>
        <dbReference type="ARBA" id="ARBA00023136"/>
    </source>
</evidence>
<feature type="region of interest" description="Disordered" evidence="5">
    <location>
        <begin position="322"/>
        <end position="345"/>
    </location>
</feature>
<dbReference type="InterPro" id="IPR051533">
    <property type="entry name" value="WaaL-like"/>
</dbReference>
<dbReference type="PANTHER" id="PTHR37422">
    <property type="entry name" value="TEICHURONIC ACID BIOSYNTHESIS PROTEIN TUAE"/>
    <property type="match status" value="1"/>
</dbReference>
<dbReference type="InterPro" id="IPR007016">
    <property type="entry name" value="O-antigen_ligase-rel_domated"/>
</dbReference>
<reference evidence="8 9" key="1">
    <citation type="submission" date="2016-10" db="EMBL/GenBank/DDBJ databases">
        <authorList>
            <person name="de Groot N.N."/>
        </authorList>
    </citation>
    <scope>NUCLEOTIDE SEQUENCE [LARGE SCALE GENOMIC DNA]</scope>
    <source>
        <strain evidence="8 9">CGMCC 4.2023</strain>
    </source>
</reference>
<feature type="region of interest" description="Disordered" evidence="5">
    <location>
        <begin position="1"/>
        <end position="53"/>
    </location>
</feature>
<feature type="region of interest" description="Disordered" evidence="5">
    <location>
        <begin position="69"/>
        <end position="98"/>
    </location>
</feature>
<evidence type="ECO:0000256" key="1">
    <source>
        <dbReference type="ARBA" id="ARBA00004141"/>
    </source>
</evidence>
<keyword evidence="3 6" id="KW-1133">Transmembrane helix</keyword>
<proteinExistence type="predicted"/>